<gene>
    <name evidence="3" type="ORF">FG699_025155</name>
</gene>
<evidence type="ECO:0000313" key="4">
    <source>
        <dbReference type="Proteomes" id="UP000318962"/>
    </source>
</evidence>
<sequence>MSKISDLAKTFEQTSRTEAASIEQQTKADLETLRKNINEALKQSEQKITADINARQLRMSKAVFKPYLWSLLGISAAGLIVIAGLFIAIWSVKNELDDLKQQRAEAERTLDLLETKTKGLTLENCPVENSKATRVCVATEKRMLDALAELESNHAAIEQRMMKALTHLGERLAELEQENTSLAQQLASLAAELERQSEIQQRQSEILNQLAKR</sequence>
<keyword evidence="1" id="KW-0175">Coiled coil</keyword>
<evidence type="ECO:0000256" key="2">
    <source>
        <dbReference type="SAM" id="Phobius"/>
    </source>
</evidence>
<keyword evidence="2" id="KW-0472">Membrane</keyword>
<comment type="caution">
    <text evidence="3">The sequence shown here is derived from an EMBL/GenBank/DDBJ whole genome shotgun (WGS) entry which is preliminary data.</text>
</comment>
<dbReference type="Proteomes" id="UP000318962">
    <property type="component" value="Unassembled WGS sequence"/>
</dbReference>
<protein>
    <submittedName>
        <fullName evidence="3">Cryptic plasmid protein B</fullName>
    </submittedName>
</protein>
<organism evidence="3 4">
    <name type="scientific">Salmonella muenchen</name>
    <dbReference type="NCBI Taxonomy" id="596"/>
    <lineage>
        <taxon>Bacteria</taxon>
        <taxon>Pseudomonadati</taxon>
        <taxon>Pseudomonadota</taxon>
        <taxon>Gammaproteobacteria</taxon>
        <taxon>Enterobacterales</taxon>
        <taxon>Enterobacteriaceae</taxon>
        <taxon>Salmonella</taxon>
    </lineage>
</organism>
<keyword evidence="2" id="KW-0812">Transmembrane</keyword>
<dbReference type="EMBL" id="VCUZ02000021">
    <property type="protein sequence ID" value="TRD66375.1"/>
    <property type="molecule type" value="Genomic_DNA"/>
</dbReference>
<proteinExistence type="predicted"/>
<feature type="transmembrane region" description="Helical" evidence="2">
    <location>
        <begin position="67"/>
        <end position="92"/>
    </location>
</feature>
<evidence type="ECO:0000313" key="3">
    <source>
        <dbReference type="EMBL" id="TRD66375.1"/>
    </source>
</evidence>
<name>A0A547TFD5_SALMU</name>
<keyword evidence="2" id="KW-1133">Transmembrane helix</keyword>
<dbReference type="AlphaFoldDB" id="A0A547TFD5"/>
<reference evidence="3 4" key="1">
    <citation type="journal article" date="2019" name="Appl. Environ. Microbiol.">
        <title>Clinically Unreported Salmonellosis Outbreak Detected via Comparative Genomic Analysis of Municipal Wastewater Salmonella Isolates.</title>
        <authorList>
            <person name="Diemert S."/>
            <person name="Yan T."/>
        </authorList>
    </citation>
    <scope>NUCLEOTIDE SEQUENCE [LARGE SCALE GENOMIC DNA]</scope>
    <source>
        <strain evidence="3 4">HIY0178</strain>
    </source>
</reference>
<dbReference type="InterPro" id="IPR006922">
    <property type="entry name" value="MbeB-like"/>
</dbReference>
<dbReference type="Pfam" id="PF04837">
    <property type="entry name" value="MbeB_N"/>
    <property type="match status" value="1"/>
</dbReference>
<feature type="coiled-coil region" evidence="1">
    <location>
        <begin position="23"/>
        <end position="50"/>
    </location>
</feature>
<evidence type="ECO:0000256" key="1">
    <source>
        <dbReference type="SAM" id="Coils"/>
    </source>
</evidence>
<feature type="coiled-coil region" evidence="1">
    <location>
        <begin position="89"/>
        <end position="210"/>
    </location>
</feature>
<dbReference type="RefSeq" id="WP_010359606.1">
    <property type="nucleotide sequence ID" value="NZ_VCUZ02000021.1"/>
</dbReference>
<accession>A0A547TFD5</accession>